<name>F9WLH0_TRYVY</name>
<evidence type="ECO:0000313" key="3">
    <source>
        <dbReference type="EMBL" id="CCD18361.1"/>
    </source>
</evidence>
<sequence>MRTFAVLGVATALLCAAHAAASLVARDGRFITREFVAEVNKLNKGIWTARYDTKMARLTRQGVKRLMGAKLRDAPVLPRRHFTEEELRAPLPESFDAATAWPDCPTIKRIADQSSCGSCWAVAAATAMSDRFCVTGGVRALGISAGDLLSCCT</sequence>
<dbReference type="InterPro" id="IPR000169">
    <property type="entry name" value="Pept_cys_AS"/>
</dbReference>
<keyword evidence="1" id="KW-0732">Signal</keyword>
<dbReference type="VEuPathDB" id="TriTrypDB:TvY486_0000930"/>
<dbReference type="GO" id="GO:0008234">
    <property type="term" value="F:cysteine-type peptidase activity"/>
    <property type="evidence" value="ECO:0007669"/>
    <property type="project" value="InterPro"/>
</dbReference>
<dbReference type="InterPro" id="IPR038765">
    <property type="entry name" value="Papain-like_cys_pep_sf"/>
</dbReference>
<evidence type="ECO:0000313" key="4">
    <source>
        <dbReference type="Proteomes" id="UP000009027"/>
    </source>
</evidence>
<organism evidence="3 4">
    <name type="scientific">Trypanosoma vivax (strain Y486)</name>
    <dbReference type="NCBI Taxonomy" id="1055687"/>
    <lineage>
        <taxon>Eukaryota</taxon>
        <taxon>Discoba</taxon>
        <taxon>Euglenozoa</taxon>
        <taxon>Kinetoplastea</taxon>
        <taxon>Metakinetoplastina</taxon>
        <taxon>Trypanosomatida</taxon>
        <taxon>Trypanosomatidae</taxon>
        <taxon>Trypanosoma</taxon>
        <taxon>Duttonella</taxon>
    </lineage>
</organism>
<feature type="non-terminal residue" evidence="3">
    <location>
        <position position="153"/>
    </location>
</feature>
<feature type="chain" id="PRO_5018746629" evidence="1">
    <location>
        <begin position="22"/>
        <end position="153"/>
    </location>
</feature>
<accession>F9WLH0</accession>
<dbReference type="SUPFAM" id="SSF54001">
    <property type="entry name" value="Cysteine proteinases"/>
    <property type="match status" value="1"/>
</dbReference>
<keyword evidence="4" id="KW-1185">Reference proteome</keyword>
<dbReference type="Pfam" id="PF00112">
    <property type="entry name" value="Peptidase_C1"/>
    <property type="match status" value="1"/>
</dbReference>
<evidence type="ECO:0000259" key="2">
    <source>
        <dbReference type="Pfam" id="PF00112"/>
    </source>
</evidence>
<dbReference type="PROSITE" id="PS00139">
    <property type="entry name" value="THIOL_PROTEASE_CYS"/>
    <property type="match status" value="1"/>
</dbReference>
<dbReference type="Gene3D" id="3.90.70.10">
    <property type="entry name" value="Cysteine proteinases"/>
    <property type="match status" value="1"/>
</dbReference>
<evidence type="ECO:0000256" key="1">
    <source>
        <dbReference type="SAM" id="SignalP"/>
    </source>
</evidence>
<dbReference type="Proteomes" id="UP000009027">
    <property type="component" value="Unassembled WGS sequence"/>
</dbReference>
<dbReference type="InterPro" id="IPR000668">
    <property type="entry name" value="Peptidase_C1A_C"/>
</dbReference>
<dbReference type="GO" id="GO:0006508">
    <property type="term" value="P:proteolysis"/>
    <property type="evidence" value="ECO:0007669"/>
    <property type="project" value="InterPro"/>
</dbReference>
<dbReference type="AlphaFoldDB" id="F9WLH0"/>
<dbReference type="EMBL" id="CAEX01000996">
    <property type="protein sequence ID" value="CCD18361.1"/>
    <property type="molecule type" value="Genomic_DNA"/>
</dbReference>
<reference evidence="3 4" key="1">
    <citation type="journal article" date="2012" name="Proc. Natl. Acad. Sci. U.S.A.">
        <title>Antigenic diversity is generated by distinct evolutionary mechanisms in African trypanosome species.</title>
        <authorList>
            <person name="Jackson A.P."/>
            <person name="Berry A."/>
            <person name="Aslett M."/>
            <person name="Allison H.C."/>
            <person name="Burton P."/>
            <person name="Vavrova-Anderson J."/>
            <person name="Brown R."/>
            <person name="Browne H."/>
            <person name="Corton N."/>
            <person name="Hauser H."/>
            <person name="Gamble J."/>
            <person name="Gilderthorp R."/>
            <person name="Marcello L."/>
            <person name="McQuillan J."/>
            <person name="Otto T.D."/>
            <person name="Quail M.A."/>
            <person name="Sanders M.J."/>
            <person name="van Tonder A."/>
            <person name="Ginger M.L."/>
            <person name="Field M.C."/>
            <person name="Barry J.D."/>
            <person name="Hertz-Fowler C."/>
            <person name="Berriman M."/>
        </authorList>
    </citation>
    <scope>NUCLEOTIDE SEQUENCE</scope>
    <source>
        <strain evidence="3 4">Y486</strain>
    </source>
</reference>
<feature type="domain" description="Peptidase C1A papain C-terminal" evidence="2">
    <location>
        <begin position="91"/>
        <end position="153"/>
    </location>
</feature>
<feature type="signal peptide" evidence="1">
    <location>
        <begin position="1"/>
        <end position="21"/>
    </location>
</feature>
<proteinExistence type="predicted"/>
<gene>
    <name evidence="3" type="ORF">TvY486_0000930</name>
</gene>
<protein>
    <submittedName>
        <fullName evidence="3">Cysteine peptidase C (CPC), putative</fullName>
    </submittedName>
</protein>